<evidence type="ECO:0000313" key="1">
    <source>
        <dbReference type="EMBL" id="MBP0905697.1"/>
    </source>
</evidence>
<keyword evidence="2" id="KW-1185">Reference proteome</keyword>
<sequence length="158" mass="18164">MKKSEQSVSVLNDLLILNCETEKLFLYALCQVEDKILKNFFSVAGYERTSFIKSLDASIRENGDVPTYYDVSDINNSMKNSSLIKALKTQDVQLLLNEAGKIQMLDIEKYQKILNNVEFSDTDEELLESQQDIIVKSLYGIEVYKDFYVQQSMPYKAS</sequence>
<dbReference type="EMBL" id="JAGJCB010000028">
    <property type="protein sequence ID" value="MBP0905697.1"/>
    <property type="molecule type" value="Genomic_DNA"/>
</dbReference>
<dbReference type="Proteomes" id="UP000670776">
    <property type="component" value="Unassembled WGS sequence"/>
</dbReference>
<evidence type="ECO:0000313" key="2">
    <source>
        <dbReference type="Proteomes" id="UP000670776"/>
    </source>
</evidence>
<dbReference type="RefSeq" id="WP_209656932.1">
    <property type="nucleotide sequence ID" value="NZ_JAGJCB010000028.1"/>
</dbReference>
<proteinExistence type="predicted"/>
<comment type="caution">
    <text evidence="1">The sequence shown here is derived from an EMBL/GenBank/DDBJ whole genome shotgun (WGS) entry which is preliminary data.</text>
</comment>
<organism evidence="1 2">
    <name type="scientific">Mariniflexile gromovii</name>
    <dbReference type="NCBI Taxonomy" id="362523"/>
    <lineage>
        <taxon>Bacteria</taxon>
        <taxon>Pseudomonadati</taxon>
        <taxon>Bacteroidota</taxon>
        <taxon>Flavobacteriia</taxon>
        <taxon>Flavobacteriales</taxon>
        <taxon>Flavobacteriaceae</taxon>
        <taxon>Mariniflexile</taxon>
    </lineage>
</organism>
<reference evidence="1 2" key="1">
    <citation type="submission" date="2021-04" db="EMBL/GenBank/DDBJ databases">
        <title>Mariniflexile gromovii gen. nov., sp. nov., a gliding bacterium isolated from the sea urchin Strongylocentrotus intermedius.</title>
        <authorList>
            <person name="Ko S."/>
            <person name="Le V."/>
            <person name="Ahn C.-Y."/>
            <person name="Oh H.-M."/>
        </authorList>
    </citation>
    <scope>NUCLEOTIDE SEQUENCE [LARGE SCALE GENOMIC DNA]</scope>
    <source>
        <strain evidence="1 2">KCTC 12570</strain>
    </source>
</reference>
<evidence type="ECO:0008006" key="3">
    <source>
        <dbReference type="Google" id="ProtNLM"/>
    </source>
</evidence>
<dbReference type="InterPro" id="IPR012347">
    <property type="entry name" value="Ferritin-like"/>
</dbReference>
<accession>A0ABS4BZV7</accession>
<name>A0ABS4BZV7_9FLAO</name>
<dbReference type="Gene3D" id="1.20.1260.10">
    <property type="match status" value="1"/>
</dbReference>
<gene>
    <name evidence="1" type="ORF">J8H85_17865</name>
</gene>
<protein>
    <recommendedName>
        <fullName evidence="3">DUF2383 domain-containing protein</fullName>
    </recommendedName>
</protein>